<dbReference type="OrthoDB" id="1644269at2"/>
<evidence type="ECO:0000256" key="5">
    <source>
        <dbReference type="ARBA" id="ARBA00023163"/>
    </source>
</evidence>
<evidence type="ECO:0000259" key="10">
    <source>
        <dbReference type="PROSITE" id="PS50995"/>
    </source>
</evidence>
<dbReference type="EMBL" id="MIJZ01000013">
    <property type="protein sequence ID" value="OEG11426.1"/>
    <property type="molecule type" value="Genomic_DNA"/>
</dbReference>
<dbReference type="PANTHER" id="PTHR42756">
    <property type="entry name" value="TRANSCRIPTIONAL REGULATOR, MARR"/>
    <property type="match status" value="1"/>
</dbReference>
<dbReference type="Proteomes" id="UP000094068">
    <property type="component" value="Unassembled WGS sequence"/>
</dbReference>
<proteinExistence type="inferred from homology"/>
<evidence type="ECO:0000313" key="12">
    <source>
        <dbReference type="Proteomes" id="UP000094068"/>
    </source>
</evidence>
<dbReference type="GO" id="GO:0005737">
    <property type="term" value="C:cytoplasm"/>
    <property type="evidence" value="ECO:0007669"/>
    <property type="project" value="UniProtKB-SubCell"/>
</dbReference>
<comment type="caution">
    <text evidence="11">The sequence shown here is derived from an EMBL/GenBank/DDBJ whole genome shotgun (WGS) entry which is preliminary data.</text>
</comment>
<dbReference type="STRING" id="903984.BCR21_09005"/>
<accession>A0A1E5GFC8</accession>
<evidence type="ECO:0000256" key="1">
    <source>
        <dbReference type="ARBA" id="ARBA00004496"/>
    </source>
</evidence>
<keyword evidence="5" id="KW-0804">Transcription</keyword>
<sequence length="158" mass="18883">MEIYKLIEQYKGERNKEIRGIFSSIFIFQNRLQTIFDKADPYITVKQFMLLAMVKHSTEKQTYTHLGKLLGCSRQNIKKLVISLEKKGYLINQKSNEDKRTSYIIMTEKANEYFDEISNIHQIHLAELFSEYSDEEISFLYKTLMKLHSSIDKFEREY</sequence>
<keyword evidence="2" id="KW-0805">Transcription regulation</keyword>
<dbReference type="RefSeq" id="WP_069646197.1">
    <property type="nucleotide sequence ID" value="NZ_MIJZ01000013.1"/>
</dbReference>
<evidence type="ECO:0000256" key="9">
    <source>
        <dbReference type="ARBA" id="ARBA00047207"/>
    </source>
</evidence>
<evidence type="ECO:0000256" key="6">
    <source>
        <dbReference type="ARBA" id="ARBA00040307"/>
    </source>
</evidence>
<evidence type="ECO:0000313" key="11">
    <source>
        <dbReference type="EMBL" id="OEG11426.1"/>
    </source>
</evidence>
<dbReference type="PRINTS" id="PR00598">
    <property type="entry name" value="HTHMARR"/>
</dbReference>
<evidence type="ECO:0000256" key="3">
    <source>
        <dbReference type="ARBA" id="ARBA00023026"/>
    </source>
</evidence>
<dbReference type="Pfam" id="PF22381">
    <property type="entry name" value="Staph_reg_Sar_Rot"/>
    <property type="match status" value="1"/>
</dbReference>
<evidence type="ECO:0000256" key="4">
    <source>
        <dbReference type="ARBA" id="ARBA00023125"/>
    </source>
</evidence>
<dbReference type="PANTHER" id="PTHR42756:SF1">
    <property type="entry name" value="TRANSCRIPTIONAL REPRESSOR OF EMRAB OPERON"/>
    <property type="match status" value="1"/>
</dbReference>
<dbReference type="AlphaFoldDB" id="A0A1E5GFC8"/>
<dbReference type="SUPFAM" id="SSF46785">
    <property type="entry name" value="Winged helix' DNA-binding domain"/>
    <property type="match status" value="1"/>
</dbReference>
<feature type="domain" description="HTH marR-type" evidence="10">
    <location>
        <begin position="1"/>
        <end position="149"/>
    </location>
</feature>
<evidence type="ECO:0000256" key="8">
    <source>
        <dbReference type="ARBA" id="ARBA00047188"/>
    </source>
</evidence>
<comment type="similarity">
    <text evidence="7">Belongs to the SarZ family.</text>
</comment>
<dbReference type="SMART" id="SM00347">
    <property type="entry name" value="HTH_MARR"/>
    <property type="match status" value="1"/>
</dbReference>
<dbReference type="InterPro" id="IPR036388">
    <property type="entry name" value="WH-like_DNA-bd_sf"/>
</dbReference>
<dbReference type="InterPro" id="IPR036390">
    <property type="entry name" value="WH_DNA-bd_sf"/>
</dbReference>
<reference evidence="12" key="1">
    <citation type="submission" date="2016-09" db="EMBL/GenBank/DDBJ databases">
        <authorList>
            <person name="Gulvik C.A."/>
        </authorList>
    </citation>
    <scope>NUCLEOTIDE SEQUENCE [LARGE SCALE GENOMIC DNA]</scope>
    <source>
        <strain evidence="12">DSM 23328</strain>
    </source>
</reference>
<organism evidence="11 12">
    <name type="scientific">Enterococcus ureasiticus</name>
    <dbReference type="NCBI Taxonomy" id="903984"/>
    <lineage>
        <taxon>Bacteria</taxon>
        <taxon>Bacillati</taxon>
        <taxon>Bacillota</taxon>
        <taxon>Bacilli</taxon>
        <taxon>Lactobacillales</taxon>
        <taxon>Enterococcaceae</taxon>
        <taxon>Enterococcus</taxon>
    </lineage>
</organism>
<evidence type="ECO:0000256" key="2">
    <source>
        <dbReference type="ARBA" id="ARBA00023015"/>
    </source>
</evidence>
<dbReference type="PROSITE" id="PS50995">
    <property type="entry name" value="HTH_MARR_2"/>
    <property type="match status" value="1"/>
</dbReference>
<protein>
    <recommendedName>
        <fullName evidence="6">HTH-type transcriptional regulator MgrA</fullName>
    </recommendedName>
    <alternativeName>
        <fullName evidence="8">HTH-type transcriptional regulator SarZ</fullName>
    </alternativeName>
    <alternativeName>
        <fullName evidence="9">Staphylococcal accessory regulator Z</fullName>
    </alternativeName>
</protein>
<keyword evidence="3" id="KW-0843">Virulence</keyword>
<dbReference type="InterPro" id="IPR023187">
    <property type="entry name" value="Tscrpt_reg_MarR-type_CS"/>
</dbReference>
<comment type="subcellular location">
    <subcellularLocation>
        <location evidence="1">Cytoplasm</location>
    </subcellularLocation>
</comment>
<dbReference type="InterPro" id="IPR055166">
    <property type="entry name" value="Transc_reg_Sar_Rot_HTH"/>
</dbReference>
<dbReference type="InterPro" id="IPR000835">
    <property type="entry name" value="HTH_MarR-typ"/>
</dbReference>
<keyword evidence="12" id="KW-1185">Reference proteome</keyword>
<keyword evidence="4" id="KW-0238">DNA-binding</keyword>
<dbReference type="Gene3D" id="1.10.10.10">
    <property type="entry name" value="Winged helix-like DNA-binding domain superfamily/Winged helix DNA-binding domain"/>
    <property type="match status" value="1"/>
</dbReference>
<evidence type="ECO:0000256" key="7">
    <source>
        <dbReference type="ARBA" id="ARBA00046337"/>
    </source>
</evidence>
<dbReference type="GO" id="GO:0003700">
    <property type="term" value="F:DNA-binding transcription factor activity"/>
    <property type="evidence" value="ECO:0007669"/>
    <property type="project" value="InterPro"/>
</dbReference>
<dbReference type="GO" id="GO:0003677">
    <property type="term" value="F:DNA binding"/>
    <property type="evidence" value="ECO:0007669"/>
    <property type="project" value="UniProtKB-KW"/>
</dbReference>
<dbReference type="PROSITE" id="PS01117">
    <property type="entry name" value="HTH_MARR_1"/>
    <property type="match status" value="1"/>
</dbReference>
<gene>
    <name evidence="11" type="ORF">BCR21_09005</name>
</gene>
<name>A0A1E5GFC8_9ENTE</name>